<dbReference type="AlphaFoldDB" id="A0AA35XWM2"/>
<evidence type="ECO:0000256" key="8">
    <source>
        <dbReference type="SAM" id="MobiDB-lite"/>
    </source>
</evidence>
<dbReference type="Proteomes" id="UP001176960">
    <property type="component" value="Unassembled WGS sequence"/>
</dbReference>
<keyword evidence="5" id="KW-0862">Zinc</keyword>
<evidence type="ECO:0000256" key="1">
    <source>
        <dbReference type="ARBA" id="ARBA00008165"/>
    </source>
</evidence>
<evidence type="ECO:0000256" key="6">
    <source>
        <dbReference type="PIRSR" id="PIRSR004692-3"/>
    </source>
</evidence>
<evidence type="ECO:0000256" key="3">
    <source>
        <dbReference type="ARBA" id="ARBA00023122"/>
    </source>
</evidence>
<evidence type="ECO:0000313" key="11">
    <source>
        <dbReference type="EMBL" id="CAI9119386.1"/>
    </source>
</evidence>
<dbReference type="PANTHER" id="PTHR42745:SF1">
    <property type="entry name" value="ARABINOSE 5-PHOSPHATE ISOMERASE KDSD"/>
    <property type="match status" value="1"/>
</dbReference>
<dbReference type="Pfam" id="PF01380">
    <property type="entry name" value="SIS"/>
    <property type="match status" value="1"/>
</dbReference>
<dbReference type="NCBIfam" id="TIGR00393">
    <property type="entry name" value="kpsF"/>
    <property type="match status" value="1"/>
</dbReference>
<dbReference type="PROSITE" id="PS51371">
    <property type="entry name" value="CBS"/>
    <property type="match status" value="2"/>
</dbReference>
<name>A0AA35XWM2_9PROT</name>
<protein>
    <submittedName>
        <fullName evidence="11">KpsF/GutQ family sugar-phosphate isomerase</fullName>
    </submittedName>
</protein>
<feature type="domain" description="SIS" evidence="10">
    <location>
        <begin position="56"/>
        <end position="199"/>
    </location>
</feature>
<keyword evidence="2" id="KW-0677">Repeat</keyword>
<feature type="domain" description="CBS" evidence="9">
    <location>
        <begin position="289"/>
        <end position="343"/>
    </location>
</feature>
<dbReference type="PANTHER" id="PTHR42745">
    <property type="match status" value="1"/>
</dbReference>
<evidence type="ECO:0000256" key="2">
    <source>
        <dbReference type="ARBA" id="ARBA00022737"/>
    </source>
</evidence>
<feature type="binding site" evidence="5">
    <location>
        <position position="97"/>
    </location>
    <ligand>
        <name>Zn(2+)</name>
        <dbReference type="ChEBI" id="CHEBI:29105"/>
    </ligand>
</feature>
<dbReference type="GO" id="GO:0097367">
    <property type="term" value="F:carbohydrate derivative binding"/>
    <property type="evidence" value="ECO:0007669"/>
    <property type="project" value="InterPro"/>
</dbReference>
<feature type="site" description="Catalytically relevant" evidence="6">
    <location>
        <position position="208"/>
    </location>
</feature>
<dbReference type="InterPro" id="IPR046342">
    <property type="entry name" value="CBS_dom_sf"/>
</dbReference>
<comment type="caution">
    <text evidence="11">The sequence shown here is derived from an EMBL/GenBank/DDBJ whole genome shotgun (WGS) entry which is preliminary data.</text>
</comment>
<keyword evidence="11" id="KW-0413">Isomerase</keyword>
<dbReference type="GO" id="GO:0019146">
    <property type="term" value="F:arabinose-5-phosphate isomerase activity"/>
    <property type="evidence" value="ECO:0007669"/>
    <property type="project" value="UniProtKB-ARBA"/>
</dbReference>
<feature type="domain" description="CBS" evidence="9">
    <location>
        <begin position="224"/>
        <end position="283"/>
    </location>
</feature>
<feature type="site" description="Catalytically relevant" evidence="6">
    <location>
        <position position="74"/>
    </location>
</feature>
<dbReference type="FunFam" id="3.40.50.10490:FF:000011">
    <property type="entry name" value="Arabinose 5-phosphate isomerase"/>
    <property type="match status" value="1"/>
</dbReference>
<keyword evidence="12" id="KW-1185">Reference proteome</keyword>
<dbReference type="InterPro" id="IPR004800">
    <property type="entry name" value="KdsD/KpsF-type"/>
</dbReference>
<dbReference type="RefSeq" id="WP_289842301.1">
    <property type="nucleotide sequence ID" value="NZ_CATKSH010000001.1"/>
</dbReference>
<accession>A0AA35XWM2</accession>
<gene>
    <name evidence="11" type="ORF">LMG32879_000201</name>
</gene>
<dbReference type="InterPro" id="IPR046348">
    <property type="entry name" value="SIS_dom_sf"/>
</dbReference>
<keyword evidence="3 7" id="KW-0129">CBS domain</keyword>
<feature type="site" description="Catalytically relevant" evidence="6">
    <location>
        <position position="167"/>
    </location>
</feature>
<dbReference type="Gene3D" id="3.10.580.10">
    <property type="entry name" value="CBS-domain"/>
    <property type="match status" value="1"/>
</dbReference>
<organism evidence="11 12">
    <name type="scientific">Brytella acorum</name>
    <dbReference type="NCBI Taxonomy" id="2959299"/>
    <lineage>
        <taxon>Bacteria</taxon>
        <taxon>Pseudomonadati</taxon>
        <taxon>Pseudomonadota</taxon>
        <taxon>Alphaproteobacteria</taxon>
        <taxon>Acetobacterales</taxon>
        <taxon>Acetobacteraceae</taxon>
        <taxon>Brytella</taxon>
    </lineage>
</organism>
<dbReference type="EMBL" id="CATKSH010000001">
    <property type="protein sequence ID" value="CAI9119386.1"/>
    <property type="molecule type" value="Genomic_DNA"/>
</dbReference>
<dbReference type="GO" id="GO:1901135">
    <property type="term" value="P:carbohydrate derivative metabolic process"/>
    <property type="evidence" value="ECO:0007669"/>
    <property type="project" value="InterPro"/>
</dbReference>
<dbReference type="InterPro" id="IPR050986">
    <property type="entry name" value="GutQ/KpsF_isomerases"/>
</dbReference>
<dbReference type="PROSITE" id="PS51464">
    <property type="entry name" value="SIS"/>
    <property type="match status" value="1"/>
</dbReference>
<evidence type="ECO:0000256" key="7">
    <source>
        <dbReference type="PROSITE-ProRule" id="PRU00703"/>
    </source>
</evidence>
<dbReference type="GO" id="GO:0005975">
    <property type="term" value="P:carbohydrate metabolic process"/>
    <property type="evidence" value="ECO:0007669"/>
    <property type="project" value="InterPro"/>
</dbReference>
<dbReference type="SUPFAM" id="SSF53697">
    <property type="entry name" value="SIS domain"/>
    <property type="match status" value="1"/>
</dbReference>
<keyword evidence="5" id="KW-0479">Metal-binding</keyword>
<dbReference type="Pfam" id="PF00571">
    <property type="entry name" value="CBS"/>
    <property type="match status" value="2"/>
</dbReference>
<dbReference type="InterPro" id="IPR001347">
    <property type="entry name" value="SIS_dom"/>
</dbReference>
<evidence type="ECO:0000256" key="4">
    <source>
        <dbReference type="PIRNR" id="PIRNR004692"/>
    </source>
</evidence>
<feature type="region of interest" description="Disordered" evidence="8">
    <location>
        <begin position="1"/>
        <end position="23"/>
    </location>
</feature>
<dbReference type="SMART" id="SM00116">
    <property type="entry name" value="CBS"/>
    <property type="match status" value="2"/>
</dbReference>
<dbReference type="GO" id="GO:0046872">
    <property type="term" value="F:metal ion binding"/>
    <property type="evidence" value="ECO:0007669"/>
    <property type="project" value="UniProtKB-KW"/>
</dbReference>
<reference evidence="11" key="1">
    <citation type="submission" date="2023-03" db="EMBL/GenBank/DDBJ databases">
        <authorList>
            <person name="Cleenwerck I."/>
        </authorList>
    </citation>
    <scope>NUCLEOTIDE SEQUENCE</scope>
    <source>
        <strain evidence="11">LMG 32879</strain>
    </source>
</reference>
<comment type="similarity">
    <text evidence="1 4">Belongs to the SIS family. GutQ/KpsF subfamily.</text>
</comment>
<evidence type="ECO:0000259" key="10">
    <source>
        <dbReference type="PROSITE" id="PS51464"/>
    </source>
</evidence>
<dbReference type="InterPro" id="IPR035474">
    <property type="entry name" value="SIS_Kpsf"/>
</dbReference>
<dbReference type="Gene3D" id="3.40.50.10490">
    <property type="entry name" value="Glucose-6-phosphate isomerase like protein, domain 1"/>
    <property type="match status" value="1"/>
</dbReference>
<dbReference type="PIRSF" id="PIRSF004692">
    <property type="entry name" value="KdsD_KpsF"/>
    <property type="match status" value="1"/>
</dbReference>
<dbReference type="InterPro" id="IPR000644">
    <property type="entry name" value="CBS_dom"/>
</dbReference>
<feature type="site" description="Catalytically relevant" evidence="6">
    <location>
        <position position="126"/>
    </location>
</feature>
<dbReference type="CDD" id="cd05014">
    <property type="entry name" value="SIS_Kpsf"/>
    <property type="match status" value="1"/>
</dbReference>
<proteinExistence type="inferred from homology"/>
<evidence type="ECO:0000256" key="5">
    <source>
        <dbReference type="PIRSR" id="PIRSR004692-2"/>
    </source>
</evidence>
<dbReference type="CDD" id="cd04604">
    <property type="entry name" value="CBS_pair_SIS_assoc"/>
    <property type="match status" value="1"/>
</dbReference>
<sequence length="343" mass="35419">MTVLTASRPSRSAPERSHRPPVKSALATLATEKDGLAQLARALADPTALGGAFTRATDLLLACAGRVVLAGIGKSGHVARKIQSTLASTGTRSIFVHPAEAAHGDLGMIAPQDVLIVLSQSGETLELASILTYAARHDLPVIGVTAAPESALARASRIPLVLPRAPEACPMGLAPTTSTLMQMALGDALAIALLEARGFTPSEFGAYHPGGHLGAMLRPVSALMHTGAAMPLGGPDMPLAAVIMEMTRKTFGCMGVVDGDGALIGLITDGDLRPALSQDLAATRADAVMNHQPITVGADILVQDALRMMSARTKPILSVFVLDHDGRPVGIVHLHDLLRAGSI</sequence>
<evidence type="ECO:0000259" key="9">
    <source>
        <dbReference type="PROSITE" id="PS51371"/>
    </source>
</evidence>
<evidence type="ECO:0000313" key="12">
    <source>
        <dbReference type="Proteomes" id="UP001176960"/>
    </source>
</evidence>